<dbReference type="GO" id="GO:0051536">
    <property type="term" value="F:iron-sulfur cluster binding"/>
    <property type="evidence" value="ECO:0007669"/>
    <property type="project" value="UniProtKB-KW"/>
</dbReference>
<feature type="domain" description="Radical SAM core" evidence="6">
    <location>
        <begin position="143"/>
        <end position="362"/>
    </location>
</feature>
<dbReference type="InterPro" id="IPR000182">
    <property type="entry name" value="GNAT_dom"/>
</dbReference>
<dbReference type="GO" id="GO:0046872">
    <property type="term" value="F:metal ion binding"/>
    <property type="evidence" value="ECO:0007669"/>
    <property type="project" value="UniProtKB-KW"/>
</dbReference>
<evidence type="ECO:0000256" key="2">
    <source>
        <dbReference type="ARBA" id="ARBA00022723"/>
    </source>
</evidence>
<dbReference type="RefSeq" id="WP_073336552.1">
    <property type="nucleotide sequence ID" value="NZ_FQXM01000003.1"/>
</dbReference>
<dbReference type="SUPFAM" id="SSF102114">
    <property type="entry name" value="Radical SAM enzymes"/>
    <property type="match status" value="1"/>
</dbReference>
<evidence type="ECO:0000256" key="1">
    <source>
        <dbReference type="ARBA" id="ARBA00022691"/>
    </source>
</evidence>
<evidence type="ECO:0000256" key="3">
    <source>
        <dbReference type="ARBA" id="ARBA00023004"/>
    </source>
</evidence>
<name>A0A1M5RBF8_9CLOT</name>
<keyword evidence="4" id="KW-0411">Iron-sulfur</keyword>
<evidence type="ECO:0000313" key="7">
    <source>
        <dbReference type="EMBL" id="SHH23591.1"/>
    </source>
</evidence>
<dbReference type="Proteomes" id="UP000184447">
    <property type="component" value="Unassembled WGS sequence"/>
</dbReference>
<dbReference type="Gene3D" id="3.20.20.70">
    <property type="entry name" value="Aldolase class I"/>
    <property type="match status" value="1"/>
</dbReference>
<dbReference type="EMBL" id="FQXM01000003">
    <property type="protein sequence ID" value="SHH23591.1"/>
    <property type="molecule type" value="Genomic_DNA"/>
</dbReference>
<accession>A0A1M5RBF8</accession>
<dbReference type="InterPro" id="IPR013785">
    <property type="entry name" value="Aldolase_TIM"/>
</dbReference>
<evidence type="ECO:0000259" key="6">
    <source>
        <dbReference type="PROSITE" id="PS51918"/>
    </source>
</evidence>
<dbReference type="PROSITE" id="PS51918">
    <property type="entry name" value="RADICAL_SAM"/>
    <property type="match status" value="1"/>
</dbReference>
<dbReference type="Pfam" id="PF04055">
    <property type="entry name" value="Radical_SAM"/>
    <property type="match status" value="1"/>
</dbReference>
<dbReference type="STRING" id="1121316.SAMN02745207_00434"/>
<feature type="domain" description="N-acetyltransferase" evidence="5">
    <location>
        <begin position="1"/>
        <end position="144"/>
    </location>
</feature>
<evidence type="ECO:0000259" key="5">
    <source>
        <dbReference type="PROSITE" id="PS51186"/>
    </source>
</evidence>
<dbReference type="InterPro" id="IPR058240">
    <property type="entry name" value="rSAM_sf"/>
</dbReference>
<dbReference type="InterPro" id="IPR007197">
    <property type="entry name" value="rSAM"/>
</dbReference>
<keyword evidence="2" id="KW-0479">Metal-binding</keyword>
<dbReference type="InterPro" id="IPR016181">
    <property type="entry name" value="Acyl_CoA_acyltransferase"/>
</dbReference>
<dbReference type="SUPFAM" id="SSF55729">
    <property type="entry name" value="Acyl-CoA N-acyltransferases (Nat)"/>
    <property type="match status" value="1"/>
</dbReference>
<dbReference type="PANTHER" id="PTHR11228">
    <property type="entry name" value="RADICAL SAM DOMAIN PROTEIN"/>
    <property type="match status" value="1"/>
</dbReference>
<protein>
    <submittedName>
        <fullName evidence="7">Molybdenum cofactor biosynthesis enzyme MoaA</fullName>
    </submittedName>
</protein>
<dbReference type="PROSITE" id="PS51186">
    <property type="entry name" value="GNAT"/>
    <property type="match status" value="1"/>
</dbReference>
<evidence type="ECO:0000313" key="8">
    <source>
        <dbReference type="Proteomes" id="UP000184447"/>
    </source>
</evidence>
<evidence type="ECO:0000256" key="4">
    <source>
        <dbReference type="ARBA" id="ARBA00023014"/>
    </source>
</evidence>
<reference evidence="7 8" key="1">
    <citation type="submission" date="2016-11" db="EMBL/GenBank/DDBJ databases">
        <authorList>
            <person name="Jaros S."/>
            <person name="Januszkiewicz K."/>
            <person name="Wedrychowicz H."/>
        </authorList>
    </citation>
    <scope>NUCLEOTIDE SEQUENCE [LARGE SCALE GENOMIC DNA]</scope>
    <source>
        <strain evidence="7 8">DSM 8605</strain>
    </source>
</reference>
<dbReference type="OrthoDB" id="9763993at2"/>
<proteinExistence type="predicted"/>
<dbReference type="PANTHER" id="PTHR11228:SF7">
    <property type="entry name" value="PQQA PEPTIDE CYCLASE"/>
    <property type="match status" value="1"/>
</dbReference>
<dbReference type="CDD" id="cd01335">
    <property type="entry name" value="Radical_SAM"/>
    <property type="match status" value="1"/>
</dbReference>
<dbReference type="SFLD" id="SFLDG01067">
    <property type="entry name" value="SPASM/twitch_domain_containing"/>
    <property type="match status" value="1"/>
</dbReference>
<dbReference type="AlphaFoldDB" id="A0A1M5RBF8"/>
<gene>
    <name evidence="7" type="ORF">SAMN02745207_00434</name>
</gene>
<keyword evidence="1" id="KW-0949">S-adenosyl-L-methionine</keyword>
<keyword evidence="8" id="KW-1185">Reference proteome</keyword>
<dbReference type="Gene3D" id="3.40.630.30">
    <property type="match status" value="1"/>
</dbReference>
<dbReference type="InterPro" id="IPR050377">
    <property type="entry name" value="Radical_SAM_PqqE_MftC-like"/>
</dbReference>
<dbReference type="SFLD" id="SFLDS00029">
    <property type="entry name" value="Radical_SAM"/>
    <property type="match status" value="1"/>
</dbReference>
<dbReference type="GO" id="GO:0016747">
    <property type="term" value="F:acyltransferase activity, transferring groups other than amino-acyl groups"/>
    <property type="evidence" value="ECO:0007669"/>
    <property type="project" value="InterPro"/>
</dbReference>
<keyword evidence="3" id="KW-0408">Iron</keyword>
<organism evidence="7 8">
    <name type="scientific">Clostridium grantii DSM 8605</name>
    <dbReference type="NCBI Taxonomy" id="1121316"/>
    <lineage>
        <taxon>Bacteria</taxon>
        <taxon>Bacillati</taxon>
        <taxon>Bacillota</taxon>
        <taxon>Clostridia</taxon>
        <taxon>Eubacteriales</taxon>
        <taxon>Clostridiaceae</taxon>
        <taxon>Clostridium</taxon>
    </lineage>
</organism>
<sequence length="459" mass="53547">MIGVSKTEDIEKIQYLHKMIFQEKFPIYDFRKKSESKILDKYILYDNNDIVGYTIAFNNKEKLNYHLWIGGILPQYRKSGYFGEYIEYMVNKARNNKYKSITVSSYNHRPNMLRLAINKGFKIVGTKRGIYGDGIKILFEYLVTSKEEVRISLTNICNFKCFFCHSEGLDDTSLVKLSKEKLENILYQCKINNCETITLTGGEPLITRELIEFSIEFFNKSKYRPKLKIITNGSLIDIKFVNMIKLYEGDVKLNVSLHSMKKEKFDMITQTKNDFIKTVDAIKLLEIEDINFRLNYVVLKGINDTIEDFETLILESFNKNIKSITFIELLVTDKNINMLKYFLEYNEIKKLIKNSCVKIGELTAEYENKKKIRYVLHKENKKLNIEVFKLTCRLGCESCIENKDRTIGSDGEYYPCFIQSNKKCGNASENMAEAFKKGNAIIEEYAKNYGSNNPIGRSR</sequence>